<sequence>MEVQEEGVPGNLRKRLAVAVRSIHWSYAIFWSLSPTQQGVLEWRDGYYNGDIKTRKSVQAGELKPDKIGLKRSEQLRELYKSLLEGEPDPLTKRPSDALSPEDLTDEEWYYFVCMSFVFNAGEGLPGRALANNQTIWLSNAQHADSKVFSRSLLAKSASIQTVLSFPYLGGVIELGVTDLVPEDPGLLQHIKLSLLDFSKAPCFEESSQNKEDDYEDPICMKADMNMVDTLVLNNLHLPSEKVGSDHEGRSCLDEKDSDMDSPDDCSNGCDHNHQTEDSFMADHPNGEGASQVQSWHLADDDFSNGFQASIHSSDCISEAIANHNKASLSPKHDNANHLRLKQFEECNNSKLICLDHGGDDFSHYKRTISSILKNSSETPDSLCMCCCSRKSCFVSWRVLEVHRPLAQQELLKKALFKIPMFHTASLMALQQEKQLSRNMIDSNCSKGNDSPSKKVEQDKFLVLGSMIPSSIEKVANLEMDKASILDDTILYLKELEARVEELESSMEATELEVRRNRRMFPDMVYKTSNNSGKKRWTNKRKASDIDETNPGLGKITVSKGLGSEVKINIKDGEVLIEIKCPYREYMLVDILEAINNLQLDAWFVQSSNLDGILSLTLSSKFRGVAVSSVGMIKQALWKVTGKS</sequence>
<keyword evidence="2" id="KW-1185">Reference proteome</keyword>
<protein>
    <submittedName>
        <fullName evidence="1">Uncharacterized protein</fullName>
    </submittedName>
</protein>
<proteinExistence type="predicted"/>
<comment type="caution">
    <text evidence="1">The sequence shown here is derived from an EMBL/GenBank/DDBJ whole genome shotgun (WGS) entry which is preliminary data.</text>
</comment>
<name>A0ACB9QY15_9MYRT</name>
<evidence type="ECO:0000313" key="2">
    <source>
        <dbReference type="Proteomes" id="UP001057402"/>
    </source>
</evidence>
<organism evidence="1 2">
    <name type="scientific">Melastoma candidum</name>
    <dbReference type="NCBI Taxonomy" id="119954"/>
    <lineage>
        <taxon>Eukaryota</taxon>
        <taxon>Viridiplantae</taxon>
        <taxon>Streptophyta</taxon>
        <taxon>Embryophyta</taxon>
        <taxon>Tracheophyta</taxon>
        <taxon>Spermatophyta</taxon>
        <taxon>Magnoliopsida</taxon>
        <taxon>eudicotyledons</taxon>
        <taxon>Gunneridae</taxon>
        <taxon>Pentapetalae</taxon>
        <taxon>rosids</taxon>
        <taxon>malvids</taxon>
        <taxon>Myrtales</taxon>
        <taxon>Melastomataceae</taxon>
        <taxon>Melastomatoideae</taxon>
        <taxon>Melastomateae</taxon>
        <taxon>Melastoma</taxon>
    </lineage>
</organism>
<evidence type="ECO:0000313" key="1">
    <source>
        <dbReference type="EMBL" id="KAI4371550.1"/>
    </source>
</evidence>
<reference evidence="2" key="1">
    <citation type="journal article" date="2023" name="Front. Plant Sci.">
        <title>Chromosomal-level genome assembly of Melastoma candidum provides insights into trichome evolution.</title>
        <authorList>
            <person name="Zhong Y."/>
            <person name="Wu W."/>
            <person name="Sun C."/>
            <person name="Zou P."/>
            <person name="Liu Y."/>
            <person name="Dai S."/>
            <person name="Zhou R."/>
        </authorList>
    </citation>
    <scope>NUCLEOTIDE SEQUENCE [LARGE SCALE GENOMIC DNA]</scope>
</reference>
<accession>A0ACB9QY15</accession>
<dbReference type="EMBL" id="CM042884">
    <property type="protein sequence ID" value="KAI4371550.1"/>
    <property type="molecule type" value="Genomic_DNA"/>
</dbReference>
<gene>
    <name evidence="1" type="ORF">MLD38_019771</name>
</gene>
<dbReference type="Proteomes" id="UP001057402">
    <property type="component" value="Chromosome 5"/>
</dbReference>